<proteinExistence type="predicted"/>
<dbReference type="Proteomes" id="UP000217676">
    <property type="component" value="Chromosome"/>
</dbReference>
<dbReference type="AlphaFoldDB" id="A0A160NZD5"/>
<dbReference type="KEGG" id="slau:SLA_2396"/>
<gene>
    <name evidence="1" type="ORF">SLA_2396</name>
</gene>
<evidence type="ECO:0000313" key="2">
    <source>
        <dbReference type="Proteomes" id="UP000217676"/>
    </source>
</evidence>
<dbReference type="EMBL" id="AP017424">
    <property type="protein sequence ID" value="BAU83323.1"/>
    <property type="molecule type" value="Genomic_DNA"/>
</dbReference>
<name>A0A160NZD5_STRLU</name>
<reference evidence="1 2" key="1">
    <citation type="journal article" date="2016" name="Genome Announc.">
        <title>Complete Genome Sequence of Thiostrepton-Producing Streptomyces laurentii ATCC 31255.</title>
        <authorList>
            <person name="Doi K."/>
            <person name="Fujino Y."/>
            <person name="Nagayoshi Y."/>
            <person name="Ohshima T."/>
            <person name="Ogata S."/>
        </authorList>
    </citation>
    <scope>NUCLEOTIDE SEQUENCE [LARGE SCALE GENOMIC DNA]</scope>
    <source>
        <strain evidence="1 2">ATCC 31255</strain>
    </source>
</reference>
<accession>A0A160NZD5</accession>
<evidence type="ECO:0000313" key="1">
    <source>
        <dbReference type="EMBL" id="BAU83323.1"/>
    </source>
</evidence>
<keyword evidence="2" id="KW-1185">Reference proteome</keyword>
<protein>
    <submittedName>
        <fullName evidence="1">Uncharacterized protein</fullName>
    </submittedName>
</protein>
<sequence>MNHTPASIAEKALARLGARIIRSEDVPDGTFGGAPLHPCPATLQPLRAWTTQEQHEHRRILADALTGWSWHDDYAETRRARERERYRRTTTA</sequence>
<organism evidence="1 2">
    <name type="scientific">Streptomyces laurentii</name>
    <dbReference type="NCBI Taxonomy" id="39478"/>
    <lineage>
        <taxon>Bacteria</taxon>
        <taxon>Bacillati</taxon>
        <taxon>Actinomycetota</taxon>
        <taxon>Actinomycetes</taxon>
        <taxon>Kitasatosporales</taxon>
        <taxon>Streptomycetaceae</taxon>
        <taxon>Streptomyces</taxon>
    </lineage>
</organism>